<evidence type="ECO:0000259" key="1">
    <source>
        <dbReference type="Pfam" id="PF02900"/>
    </source>
</evidence>
<sequence>MPIVMGAAVSHSPLLYRERSAWNAVSAILRKDAIQPKSAAAEGADMLDGYADRVTRGLSAIQQAIARADLDAIILLSADRGTQFDSSHVPQIHLQVGGELWGDPAIAELGEPSRRLSFSGESEAASMIIEELVRDGFDIAEARDQFDPVGDPARGLTPAAVEAVDRLADGLPIIAISINCHVAPVIGGGRVHCFGLALERAARLTGKRLGLLVAGGLSGDPEGRMGGWIDDVFDKWVLTRLERGRSIDLARVWDARSRTLLGSTAEVRLWAAAGAALEQAGCRATVHDYLAIHAAAAGIAFTTWEN</sequence>
<protein>
    <submittedName>
        <fullName evidence="2">Catalytic LigB subunit of aromatic ring-opening dioxygenase</fullName>
    </submittedName>
</protein>
<dbReference type="SUPFAM" id="SSF53213">
    <property type="entry name" value="LigB-like"/>
    <property type="match status" value="1"/>
</dbReference>
<gene>
    <name evidence="2" type="ORF">SAMN06295920_101172</name>
</gene>
<evidence type="ECO:0000313" key="3">
    <source>
        <dbReference type="Proteomes" id="UP000189818"/>
    </source>
</evidence>
<dbReference type="Proteomes" id="UP000189818">
    <property type="component" value="Unassembled WGS sequence"/>
</dbReference>
<keyword evidence="3" id="KW-1185">Reference proteome</keyword>
<proteinExistence type="predicted"/>
<feature type="domain" description="Extradiol ring-cleavage dioxygenase class III enzyme subunit B" evidence="1">
    <location>
        <begin position="43"/>
        <end position="297"/>
    </location>
</feature>
<dbReference type="Pfam" id="PF02900">
    <property type="entry name" value="LigB"/>
    <property type="match status" value="1"/>
</dbReference>
<dbReference type="InterPro" id="IPR004183">
    <property type="entry name" value="Xdiol_dOase_suB"/>
</dbReference>
<name>A0A1T4ZSW0_9SPHN</name>
<organism evidence="2 3">
    <name type="scientific">Rhizorhabdus histidinilytica</name>
    <dbReference type="NCBI Taxonomy" id="439228"/>
    <lineage>
        <taxon>Bacteria</taxon>
        <taxon>Pseudomonadati</taxon>
        <taxon>Pseudomonadota</taxon>
        <taxon>Alphaproteobacteria</taxon>
        <taxon>Sphingomonadales</taxon>
        <taxon>Sphingomonadaceae</taxon>
        <taxon>Rhizorhabdus</taxon>
    </lineage>
</organism>
<dbReference type="STRING" id="439228.SAMN06295920_101172"/>
<dbReference type="RefSeq" id="WP_079646149.1">
    <property type="nucleotide sequence ID" value="NZ_JBHLWD010000010.1"/>
</dbReference>
<dbReference type="Gene3D" id="3.40.830.10">
    <property type="entry name" value="LigB-like"/>
    <property type="match status" value="1"/>
</dbReference>
<accession>A0A1T4ZSW0</accession>
<dbReference type="OrthoDB" id="8673673at2"/>
<keyword evidence="2" id="KW-0560">Oxidoreductase</keyword>
<dbReference type="GO" id="GO:0016702">
    <property type="term" value="F:oxidoreductase activity, acting on single donors with incorporation of molecular oxygen, incorporation of two atoms of oxygen"/>
    <property type="evidence" value="ECO:0007669"/>
    <property type="project" value="UniProtKB-ARBA"/>
</dbReference>
<evidence type="ECO:0000313" key="2">
    <source>
        <dbReference type="EMBL" id="SKB25746.1"/>
    </source>
</evidence>
<keyword evidence="2" id="KW-0223">Dioxygenase</keyword>
<dbReference type="GO" id="GO:0008198">
    <property type="term" value="F:ferrous iron binding"/>
    <property type="evidence" value="ECO:0007669"/>
    <property type="project" value="InterPro"/>
</dbReference>
<reference evidence="3" key="1">
    <citation type="submission" date="2017-02" db="EMBL/GenBank/DDBJ databases">
        <authorList>
            <person name="Varghese N."/>
            <person name="Submissions S."/>
        </authorList>
    </citation>
    <scope>NUCLEOTIDE SEQUENCE [LARGE SCALE GENOMIC DNA]</scope>
    <source>
        <strain evidence="3">UM2</strain>
    </source>
</reference>
<dbReference type="AlphaFoldDB" id="A0A1T4ZSW0"/>
<dbReference type="EMBL" id="FUYM01000001">
    <property type="protein sequence ID" value="SKB25746.1"/>
    <property type="molecule type" value="Genomic_DNA"/>
</dbReference>